<dbReference type="EMBL" id="SNRW01001797">
    <property type="protein sequence ID" value="KAA6394980.1"/>
    <property type="molecule type" value="Genomic_DNA"/>
</dbReference>
<accession>A0A5J4WJ74</accession>
<gene>
    <name evidence="1" type="ORF">EZS28_009490</name>
</gene>
<protein>
    <submittedName>
        <fullName evidence="1">Uncharacterized protein</fullName>
    </submittedName>
</protein>
<dbReference type="Proteomes" id="UP000324800">
    <property type="component" value="Unassembled WGS sequence"/>
</dbReference>
<reference evidence="1 2" key="1">
    <citation type="submission" date="2019-03" db="EMBL/GenBank/DDBJ databases">
        <title>Single cell metagenomics reveals metabolic interactions within the superorganism composed of flagellate Streblomastix strix and complex community of Bacteroidetes bacteria on its surface.</title>
        <authorList>
            <person name="Treitli S.C."/>
            <person name="Kolisko M."/>
            <person name="Husnik F."/>
            <person name="Keeling P."/>
            <person name="Hampl V."/>
        </authorList>
    </citation>
    <scope>NUCLEOTIDE SEQUENCE [LARGE SCALE GENOMIC DNA]</scope>
    <source>
        <strain evidence="1">ST1C</strain>
    </source>
</reference>
<evidence type="ECO:0000313" key="2">
    <source>
        <dbReference type="Proteomes" id="UP000324800"/>
    </source>
</evidence>
<sequence length="251" mass="27873">MIFAAARSLRHVQDAKPNENIGLENNYQYFDKQQNDIEETQFNGDINQEIIFGTQLNQSQRETLPEKEPEAAFVRQLIALLFSEDAATSFLGRDGLIAIIRANRGSLGFIVVNEAAGSDNMVPLPVYLRSLEPSSFVVASVRSSLNPRTPIHVMDSIARVVEAMALVLGRKREHTLQWVTEAAGVAWVGEALQGIVRRVRNRPTSESVMFGDNIYSECGEGDESNEKRKAIVEMITSVEAALRAVQIIIDK</sequence>
<evidence type="ECO:0000313" key="1">
    <source>
        <dbReference type="EMBL" id="KAA6394980.1"/>
    </source>
</evidence>
<organism evidence="1 2">
    <name type="scientific">Streblomastix strix</name>
    <dbReference type="NCBI Taxonomy" id="222440"/>
    <lineage>
        <taxon>Eukaryota</taxon>
        <taxon>Metamonada</taxon>
        <taxon>Preaxostyla</taxon>
        <taxon>Oxymonadida</taxon>
        <taxon>Streblomastigidae</taxon>
        <taxon>Streblomastix</taxon>
    </lineage>
</organism>
<name>A0A5J4WJ74_9EUKA</name>
<proteinExistence type="predicted"/>
<dbReference type="AlphaFoldDB" id="A0A5J4WJ74"/>
<comment type="caution">
    <text evidence="1">The sequence shown here is derived from an EMBL/GenBank/DDBJ whole genome shotgun (WGS) entry which is preliminary data.</text>
</comment>